<name>A0A4R3NMG1_9GAMM</name>
<dbReference type="AlphaFoldDB" id="A0A4R3NMG1"/>
<sequence length="53" mass="5553">MKNLFLDITALVGFGAVMAGCYLNYGLPNTLMIGGSVLVVYALVAAMRGKRAS</sequence>
<accession>A0A4R3NMG1</accession>
<comment type="caution">
    <text evidence="1">The sequence shown here is derived from an EMBL/GenBank/DDBJ whole genome shotgun (WGS) entry which is preliminary data.</text>
</comment>
<dbReference type="RefSeq" id="WP_006658957.1">
    <property type="nucleotide sequence ID" value="NZ_CAWPNQ010000007.1"/>
</dbReference>
<evidence type="ECO:0000313" key="1">
    <source>
        <dbReference type="EMBL" id="TCT36567.1"/>
    </source>
</evidence>
<organism evidence="1 2">
    <name type="scientific">Providencia alcalifaciens</name>
    <dbReference type="NCBI Taxonomy" id="126385"/>
    <lineage>
        <taxon>Bacteria</taxon>
        <taxon>Pseudomonadati</taxon>
        <taxon>Pseudomonadota</taxon>
        <taxon>Gammaproteobacteria</taxon>
        <taxon>Enterobacterales</taxon>
        <taxon>Morganellaceae</taxon>
        <taxon>Providencia</taxon>
    </lineage>
</organism>
<protein>
    <submittedName>
        <fullName evidence="1">Uncharacterized protein</fullName>
    </submittedName>
</protein>
<evidence type="ECO:0000313" key="2">
    <source>
        <dbReference type="Proteomes" id="UP000295055"/>
    </source>
</evidence>
<dbReference type="PROSITE" id="PS51257">
    <property type="entry name" value="PROKAR_LIPOPROTEIN"/>
    <property type="match status" value="1"/>
</dbReference>
<gene>
    <name evidence="1" type="ORF">EC835_10216</name>
</gene>
<dbReference type="GeneID" id="59227151"/>
<dbReference type="EMBL" id="SMAS01000002">
    <property type="protein sequence ID" value="TCT36567.1"/>
    <property type="molecule type" value="Genomic_DNA"/>
</dbReference>
<proteinExistence type="predicted"/>
<dbReference type="Proteomes" id="UP000295055">
    <property type="component" value="Unassembled WGS sequence"/>
</dbReference>
<reference evidence="1 2" key="1">
    <citation type="submission" date="2019-03" db="EMBL/GenBank/DDBJ databases">
        <title>Genomic analyses of the natural microbiome of Caenorhabditis elegans.</title>
        <authorList>
            <person name="Samuel B."/>
        </authorList>
    </citation>
    <scope>NUCLEOTIDE SEQUENCE [LARGE SCALE GENOMIC DNA]</scope>
    <source>
        <strain evidence="1 2">JUb102</strain>
    </source>
</reference>